<gene>
    <name evidence="1" type="ORF">N1032_25555</name>
</gene>
<evidence type="ECO:0000313" key="1">
    <source>
        <dbReference type="EMBL" id="MCS5737099.1"/>
    </source>
</evidence>
<keyword evidence="2" id="KW-1185">Reference proteome</keyword>
<dbReference type="Proteomes" id="UP001165586">
    <property type="component" value="Unassembled WGS sequence"/>
</dbReference>
<proteinExistence type="predicted"/>
<reference evidence="1" key="1">
    <citation type="submission" date="2022-08" db="EMBL/GenBank/DDBJ databases">
        <authorList>
            <person name="Deng Y."/>
            <person name="Han X.-F."/>
            <person name="Zhang Y.-Q."/>
        </authorList>
    </citation>
    <scope>NUCLEOTIDE SEQUENCE</scope>
    <source>
        <strain evidence="1">CPCC 203386</strain>
    </source>
</reference>
<comment type="caution">
    <text evidence="1">The sequence shown here is derived from an EMBL/GenBank/DDBJ whole genome shotgun (WGS) entry which is preliminary data.</text>
</comment>
<dbReference type="RefSeq" id="WP_259543404.1">
    <property type="nucleotide sequence ID" value="NZ_JANLCJ010000412.1"/>
</dbReference>
<protein>
    <submittedName>
        <fullName evidence="1">Uncharacterized protein</fullName>
    </submittedName>
</protein>
<organism evidence="1 2">
    <name type="scientific">Herbiconiux daphne</name>
    <dbReference type="NCBI Taxonomy" id="2970914"/>
    <lineage>
        <taxon>Bacteria</taxon>
        <taxon>Bacillati</taxon>
        <taxon>Actinomycetota</taxon>
        <taxon>Actinomycetes</taxon>
        <taxon>Micrococcales</taxon>
        <taxon>Microbacteriaceae</taxon>
        <taxon>Herbiconiux</taxon>
    </lineage>
</organism>
<name>A0ABT2HAY1_9MICO</name>
<feature type="non-terminal residue" evidence="1">
    <location>
        <position position="1"/>
    </location>
</feature>
<evidence type="ECO:0000313" key="2">
    <source>
        <dbReference type="Proteomes" id="UP001165586"/>
    </source>
</evidence>
<accession>A0ABT2HAY1</accession>
<dbReference type="EMBL" id="JANLCJ010000412">
    <property type="protein sequence ID" value="MCS5737099.1"/>
    <property type="molecule type" value="Genomic_DNA"/>
</dbReference>
<sequence>RIISGDMFIPATVQYKDSQANSTLEAHNLIAVIGTYDSVLHSIDISAVNSGPIGISNDLGTYLEASDIAAVPKRTVTNGLLRLVVEIN</sequence>